<proteinExistence type="predicted"/>
<evidence type="ECO:0000313" key="3">
    <source>
        <dbReference type="Proteomes" id="UP000239494"/>
    </source>
</evidence>
<evidence type="ECO:0000313" key="2">
    <source>
        <dbReference type="EMBL" id="PRY43961.1"/>
    </source>
</evidence>
<dbReference type="AlphaFoldDB" id="A0A2T0TE84"/>
<name>A0A2T0TE84_9PSEU</name>
<feature type="compositionally biased region" description="Basic and acidic residues" evidence="1">
    <location>
        <begin position="104"/>
        <end position="139"/>
    </location>
</feature>
<keyword evidence="3" id="KW-1185">Reference proteome</keyword>
<accession>A0A2T0TE84</accession>
<feature type="compositionally biased region" description="Basic and acidic residues" evidence="1">
    <location>
        <begin position="270"/>
        <end position="282"/>
    </location>
</feature>
<gene>
    <name evidence="2" type="ORF">CLV43_103712</name>
</gene>
<protein>
    <submittedName>
        <fullName evidence="2">Uncharacterized protein</fullName>
    </submittedName>
</protein>
<feature type="compositionally biased region" description="Basic residues" evidence="1">
    <location>
        <begin position="58"/>
        <end position="67"/>
    </location>
</feature>
<dbReference type="Proteomes" id="UP000239494">
    <property type="component" value="Unassembled WGS sequence"/>
</dbReference>
<feature type="compositionally biased region" description="Basic and acidic residues" evidence="1">
    <location>
        <begin position="22"/>
        <end position="42"/>
    </location>
</feature>
<feature type="region of interest" description="Disordered" evidence="1">
    <location>
        <begin position="1"/>
        <end position="308"/>
    </location>
</feature>
<reference evidence="2 3" key="1">
    <citation type="submission" date="2018-03" db="EMBL/GenBank/DDBJ databases">
        <title>Genomic Encyclopedia of Archaeal and Bacterial Type Strains, Phase II (KMG-II): from individual species to whole genera.</title>
        <authorList>
            <person name="Goeker M."/>
        </authorList>
    </citation>
    <scope>NUCLEOTIDE SEQUENCE [LARGE SCALE GENOMIC DNA]</scope>
    <source>
        <strain evidence="2 3">DSM 44720</strain>
    </source>
</reference>
<organism evidence="2 3">
    <name type="scientific">Umezawaea tangerina</name>
    <dbReference type="NCBI Taxonomy" id="84725"/>
    <lineage>
        <taxon>Bacteria</taxon>
        <taxon>Bacillati</taxon>
        <taxon>Actinomycetota</taxon>
        <taxon>Actinomycetes</taxon>
        <taxon>Pseudonocardiales</taxon>
        <taxon>Pseudonocardiaceae</taxon>
        <taxon>Umezawaea</taxon>
    </lineage>
</organism>
<feature type="compositionally biased region" description="Basic residues" evidence="1">
    <location>
        <begin position="238"/>
        <end position="248"/>
    </location>
</feature>
<evidence type="ECO:0000256" key="1">
    <source>
        <dbReference type="SAM" id="MobiDB-lite"/>
    </source>
</evidence>
<comment type="caution">
    <text evidence="2">The sequence shown here is derived from an EMBL/GenBank/DDBJ whole genome shotgun (WGS) entry which is preliminary data.</text>
</comment>
<dbReference type="EMBL" id="PVTF01000003">
    <property type="protein sequence ID" value="PRY43961.1"/>
    <property type="molecule type" value="Genomic_DNA"/>
</dbReference>
<feature type="compositionally biased region" description="Basic and acidic residues" evidence="1">
    <location>
        <begin position="159"/>
        <end position="210"/>
    </location>
</feature>
<sequence>MQAGQPAERRAQQRHGQQRALVHQEQRQRLPVDPRHDPRQERGPQQQHQADLRERQRERRHRRRRQVRPLAGHADRAGRVPAHAHQQRVPGDPGRQQRWPPRAPRPEPGHRDTELPRRPPDRDDVHRTDPREGEQDRQQHGGHPQVPVEVPAHRHQRRQREVDAEEPQRRDDQVRHRPHGVLRDAPRRQPHQDDRPHPEQHRDRHGEPPRLRGQRRRGPGGGEPADEEEQPQRLEHPRQRRERRHRPQRAVDREPVRARHQRRDQPVPGHHADDRDGPHGVDHGVAPGHRASPTTMRAIVRSESPPAR</sequence>